<sequence>MIESAVIIAADATTSMSPILPDRPPILWPVLGKPMVLQAMEPLYRAGIRHFTLLLGMTDTSALNQLQRRWMPDARLNFALKMPEETLPQALERIAGEVIKSQDTPILVQNYNAFLDSEAQEALFEAATSADIVTAHYQPGTIAQPANEDALAGVATLKPHLFQSLSKSSHANTLRALLSNLNSHIPASAAIPANWAIHVQTLQDLLQINTQLLANSPDSYILSEVSANVRIVPPVHIDPQVSIGQGAVIGPNVYLERGTRIGYRARVDHAIILDRGTVDASQTVSQAIITINGRLNI</sequence>
<reference evidence="4 5" key="1">
    <citation type="submission" date="2020-02" db="EMBL/GenBank/DDBJ databases">
        <authorList>
            <person name="Zheng R.K."/>
            <person name="Sun C.M."/>
        </authorList>
    </citation>
    <scope>NUCLEOTIDE SEQUENCE [LARGE SCALE GENOMIC DNA]</scope>
    <source>
        <strain evidence="5">rifampicinis</strain>
    </source>
</reference>
<evidence type="ECO:0000259" key="3">
    <source>
        <dbReference type="Pfam" id="PF25087"/>
    </source>
</evidence>
<accession>A0A7S8E5X4</accession>
<proteinExistence type="inferred from homology"/>
<evidence type="ECO:0000259" key="2">
    <source>
        <dbReference type="Pfam" id="PF00483"/>
    </source>
</evidence>
<feature type="domain" description="Mannose-1-phosphate guanyltransferase C-terminal" evidence="3">
    <location>
        <begin position="231"/>
        <end position="294"/>
    </location>
</feature>
<dbReference type="SUPFAM" id="SSF53448">
    <property type="entry name" value="Nucleotide-diphospho-sugar transferases"/>
    <property type="match status" value="1"/>
</dbReference>
<dbReference type="InterPro" id="IPR050486">
    <property type="entry name" value="Mannose-1P_guanyltransferase"/>
</dbReference>
<dbReference type="Gene3D" id="3.90.550.10">
    <property type="entry name" value="Spore Coat Polysaccharide Biosynthesis Protein SpsA, Chain A"/>
    <property type="match status" value="1"/>
</dbReference>
<evidence type="ECO:0000256" key="1">
    <source>
        <dbReference type="ARBA" id="ARBA00007274"/>
    </source>
</evidence>
<keyword evidence="5" id="KW-1185">Reference proteome</keyword>
<organism evidence="4 5">
    <name type="scientific">Phototrophicus methaneseepsis</name>
    <dbReference type="NCBI Taxonomy" id="2710758"/>
    <lineage>
        <taxon>Bacteria</taxon>
        <taxon>Bacillati</taxon>
        <taxon>Chloroflexota</taxon>
        <taxon>Candidatus Thermofontia</taxon>
        <taxon>Phototrophicales</taxon>
        <taxon>Phototrophicaceae</taxon>
        <taxon>Phototrophicus</taxon>
    </lineage>
</organism>
<dbReference type="PANTHER" id="PTHR22572">
    <property type="entry name" value="SUGAR-1-PHOSPHATE GUANYL TRANSFERASE"/>
    <property type="match status" value="1"/>
</dbReference>
<gene>
    <name evidence="4" type="ORF">G4Y79_14830</name>
</gene>
<dbReference type="AlphaFoldDB" id="A0A7S8E5X4"/>
<comment type="similarity">
    <text evidence="1">Belongs to the transferase hexapeptide repeat family.</text>
</comment>
<dbReference type="InterPro" id="IPR005835">
    <property type="entry name" value="NTP_transferase_dom"/>
</dbReference>
<protein>
    <submittedName>
        <fullName evidence="4">NDP-sugar synthase</fullName>
    </submittedName>
</protein>
<dbReference type="Gene3D" id="2.160.10.10">
    <property type="entry name" value="Hexapeptide repeat proteins"/>
    <property type="match status" value="1"/>
</dbReference>
<dbReference type="EMBL" id="CP062983">
    <property type="protein sequence ID" value="QPC80979.1"/>
    <property type="molecule type" value="Genomic_DNA"/>
</dbReference>
<dbReference type="InterPro" id="IPR056729">
    <property type="entry name" value="GMPPB_C"/>
</dbReference>
<evidence type="ECO:0000313" key="5">
    <source>
        <dbReference type="Proteomes" id="UP000594468"/>
    </source>
</evidence>
<evidence type="ECO:0000313" key="4">
    <source>
        <dbReference type="EMBL" id="QPC80979.1"/>
    </source>
</evidence>
<dbReference type="Pfam" id="PF00483">
    <property type="entry name" value="NTP_transferase"/>
    <property type="match status" value="1"/>
</dbReference>
<dbReference type="RefSeq" id="WP_195169053.1">
    <property type="nucleotide sequence ID" value="NZ_CP062983.1"/>
</dbReference>
<dbReference type="KEGG" id="pmet:G4Y79_14830"/>
<dbReference type="Proteomes" id="UP000594468">
    <property type="component" value="Chromosome"/>
</dbReference>
<feature type="domain" description="Nucleotidyl transferase" evidence="2">
    <location>
        <begin position="5"/>
        <end position="135"/>
    </location>
</feature>
<name>A0A7S8E5X4_9CHLR</name>
<dbReference type="Pfam" id="PF25087">
    <property type="entry name" value="GMPPB_C"/>
    <property type="match status" value="1"/>
</dbReference>
<dbReference type="InterPro" id="IPR029044">
    <property type="entry name" value="Nucleotide-diphossugar_trans"/>
</dbReference>